<organism evidence="2 3">
    <name type="scientific">Chlamydomonas incerta</name>
    <dbReference type="NCBI Taxonomy" id="51695"/>
    <lineage>
        <taxon>Eukaryota</taxon>
        <taxon>Viridiplantae</taxon>
        <taxon>Chlorophyta</taxon>
        <taxon>core chlorophytes</taxon>
        <taxon>Chlorophyceae</taxon>
        <taxon>CS clade</taxon>
        <taxon>Chlamydomonadales</taxon>
        <taxon>Chlamydomonadaceae</taxon>
        <taxon>Chlamydomonas</taxon>
    </lineage>
</organism>
<protein>
    <submittedName>
        <fullName evidence="2">Uncharacterized protein</fullName>
    </submittedName>
</protein>
<evidence type="ECO:0000313" key="2">
    <source>
        <dbReference type="EMBL" id="KAG2431152.1"/>
    </source>
</evidence>
<gene>
    <name evidence="2" type="ORF">HXX76_009682</name>
</gene>
<proteinExistence type="predicted"/>
<comment type="caution">
    <text evidence="2">The sequence shown here is derived from an EMBL/GenBank/DDBJ whole genome shotgun (WGS) entry which is preliminary data.</text>
</comment>
<accession>A0A835SPX5</accession>
<name>A0A835SPX5_CHLIN</name>
<dbReference type="Proteomes" id="UP000650467">
    <property type="component" value="Unassembled WGS sequence"/>
</dbReference>
<evidence type="ECO:0000256" key="1">
    <source>
        <dbReference type="SAM" id="MobiDB-lite"/>
    </source>
</evidence>
<feature type="compositionally biased region" description="Low complexity" evidence="1">
    <location>
        <begin position="363"/>
        <end position="384"/>
    </location>
</feature>
<dbReference type="OrthoDB" id="10559347at2759"/>
<dbReference type="AlphaFoldDB" id="A0A835SPX5"/>
<dbReference type="EMBL" id="JAEHOC010000025">
    <property type="protein sequence ID" value="KAG2431152.1"/>
    <property type="molecule type" value="Genomic_DNA"/>
</dbReference>
<reference evidence="2" key="1">
    <citation type="journal article" date="2020" name="bioRxiv">
        <title>Comparative genomics of Chlamydomonas.</title>
        <authorList>
            <person name="Craig R.J."/>
            <person name="Hasan A.R."/>
            <person name="Ness R.W."/>
            <person name="Keightley P.D."/>
        </authorList>
    </citation>
    <scope>NUCLEOTIDE SEQUENCE</scope>
    <source>
        <strain evidence="2">SAG 7.73</strain>
    </source>
</reference>
<sequence length="471" mass="49239">MVSELRPLTQLTKLEVFNPTGVASATDCACLPALRNLDLDSGLLDARGLEALTRLTSLAVGLLLGPEHIAALSGDADGWAFGEELLATDAGLPVVLPPLELPLPVYRLPPQLVQLRFYAAAQFVEVLGALQVPPSLKRVMALDGNEAIDHLQLPLLQGRHTTAVVEGGAPDQGPRLLPAAAQAMQRFAQQLGSRWHGCRDVRPIYVAPPTPEWQPVQGAPVLLPPPPGWNLPPGPRGRGLQQAPGSHGAWVSALAAMPGLRGLWLQGLALTSADLRAIGTAFTSIRTLSLVGLNPRCCPYPALLALGPLLPRLHKLRVAGDALLISPDDEDAEEQVRAAAMRGAVAATLASLCHFGGATLPDTNSNSTNTSSNSTNTNTHSGSSGSLGFSGTVQLVCACGRAQDHVLDGVAALHLRDGVIEALQELEVLAPAAMGEELAAGLEVDVEHVDRAARACDDSGPAQPLGHEWAD</sequence>
<evidence type="ECO:0000313" key="3">
    <source>
        <dbReference type="Proteomes" id="UP000650467"/>
    </source>
</evidence>
<dbReference type="SUPFAM" id="SSF52047">
    <property type="entry name" value="RNI-like"/>
    <property type="match status" value="1"/>
</dbReference>
<keyword evidence="3" id="KW-1185">Reference proteome</keyword>
<feature type="region of interest" description="Disordered" evidence="1">
    <location>
        <begin position="362"/>
        <end position="384"/>
    </location>
</feature>